<dbReference type="AlphaFoldDB" id="K0J443"/>
<dbReference type="HOGENOM" id="CLU_114070_2_2_9"/>
<dbReference type="InterPro" id="IPR041401">
    <property type="entry name" value="TseB-like_dom"/>
</dbReference>
<dbReference type="RefSeq" id="WP_015010000.1">
    <property type="nucleotide sequence ID" value="NC_018704.1"/>
</dbReference>
<keyword evidence="4" id="KW-1185">Reference proteome</keyword>
<evidence type="ECO:0000313" key="3">
    <source>
        <dbReference type="EMBL" id="BAM47396.1"/>
    </source>
</evidence>
<dbReference type="eggNOG" id="COG5353">
    <property type="taxonomic scope" value="Bacteria"/>
</dbReference>
<organism evidence="3 4">
    <name type="scientific">Amphibacillus xylanus (strain ATCC 51415 / DSM 6626 / JCM 7361 / LMG 17667 / NBRC 15112 / Ep01)</name>
    <dbReference type="NCBI Taxonomy" id="698758"/>
    <lineage>
        <taxon>Bacteria</taxon>
        <taxon>Bacillati</taxon>
        <taxon>Bacillota</taxon>
        <taxon>Bacilli</taxon>
        <taxon>Bacillales</taxon>
        <taxon>Bacillaceae</taxon>
        <taxon>Amphibacillus</taxon>
    </lineage>
</organism>
<reference evidence="3 4" key="1">
    <citation type="submission" date="2011-01" db="EMBL/GenBank/DDBJ databases">
        <title>Whole genome sequence of Amphibacillus xylinus NBRC 15112.</title>
        <authorList>
            <person name="Nakazawa H."/>
            <person name="Katano Y."/>
            <person name="Nakamura S."/>
            <person name="Sasagawa M."/>
            <person name="Fukada J."/>
            <person name="Arai T."/>
            <person name="Sasakura N."/>
            <person name="Mochizuki D."/>
            <person name="Hosoyama A."/>
            <person name="Harada K."/>
            <person name="Horikawa H."/>
            <person name="Kato Y."/>
            <person name="Harada T."/>
            <person name="Sasaki K."/>
            <person name="Sekiguchi M."/>
            <person name="Hodoyama M."/>
            <person name="Nishiko R."/>
            <person name="Narita H."/>
            <person name="Hanamaki A."/>
            <person name="Hata C."/>
            <person name="Konno Y."/>
            <person name="Niimura Y."/>
            <person name="Yamazaki S."/>
            <person name="Fujita N."/>
        </authorList>
    </citation>
    <scope>NUCLEOTIDE SEQUENCE [LARGE SCALE GENOMIC DNA]</scope>
    <source>
        <strain evidence="4">ATCC 51415 / DSM 6626 / JCM 7361 / LMG 17667 / NBRC 15112 / Ep01</strain>
    </source>
</reference>
<dbReference type="KEGG" id="axl:AXY_12640"/>
<keyword evidence="1" id="KW-0812">Transmembrane</keyword>
<dbReference type="Gene3D" id="3.10.450.40">
    <property type="match status" value="2"/>
</dbReference>
<evidence type="ECO:0000256" key="1">
    <source>
        <dbReference type="SAM" id="Phobius"/>
    </source>
</evidence>
<keyword evidence="1" id="KW-1133">Transmembrane helix</keyword>
<feature type="transmembrane region" description="Helical" evidence="1">
    <location>
        <begin position="16"/>
        <end position="36"/>
    </location>
</feature>
<sequence length="178" mass="21056">MINHTDQSIKINRLKIFIGLLIGIVVMLLAYCIYLYQYINQSKADMFDNTLARVNNELKLDSIKQISRYHGTVFYHVVEAETIDNEAIVVFVDQTDELKELIVYSKSDWIADNDIINQWKLDVNYQEIYHIQYGLRDDIPLLEIVYLDQNNRLSYDYYRLENGEYDSGISFANKSNYR</sequence>
<proteinExistence type="predicted"/>
<dbReference type="EMBL" id="AP012050">
    <property type="protein sequence ID" value="BAM47396.1"/>
    <property type="molecule type" value="Genomic_DNA"/>
</dbReference>
<keyword evidence="1" id="KW-0472">Membrane</keyword>
<dbReference type="Proteomes" id="UP000006294">
    <property type="component" value="Chromosome"/>
</dbReference>
<dbReference type="InterPro" id="IPR046350">
    <property type="entry name" value="Cystatin_sf"/>
</dbReference>
<evidence type="ECO:0000259" key="2">
    <source>
        <dbReference type="Pfam" id="PF17881"/>
    </source>
</evidence>
<dbReference type="Pfam" id="PF17881">
    <property type="entry name" value="TseB"/>
    <property type="match status" value="1"/>
</dbReference>
<name>K0J443_AMPXN</name>
<evidence type="ECO:0000313" key="4">
    <source>
        <dbReference type="Proteomes" id="UP000006294"/>
    </source>
</evidence>
<feature type="domain" description="Cell wall elongation regulator TseB-like" evidence="2">
    <location>
        <begin position="51"/>
        <end position="92"/>
    </location>
</feature>
<accession>K0J443</accession>
<gene>
    <name evidence="3" type="ordered locus">AXY_12640</name>
</gene>
<dbReference type="STRING" id="698758.AXY_12640"/>
<dbReference type="OrthoDB" id="2381181at2"/>
<protein>
    <recommendedName>
        <fullName evidence="2">Cell wall elongation regulator TseB-like domain-containing protein</fullName>
    </recommendedName>
</protein>
<dbReference type="SUPFAM" id="SSF54403">
    <property type="entry name" value="Cystatin/monellin"/>
    <property type="match status" value="1"/>
</dbReference>